<evidence type="ECO:0000313" key="3">
    <source>
        <dbReference type="Proteomes" id="UP001597533"/>
    </source>
</evidence>
<dbReference type="PIRSF" id="PIRSF021308">
    <property type="entry name" value="UCP021308"/>
    <property type="match status" value="1"/>
</dbReference>
<accession>A0ABW5WL06</accession>
<organism evidence="2 3">
    <name type="scientific">Lacinutrix iliipiscaria</name>
    <dbReference type="NCBI Taxonomy" id="1230532"/>
    <lineage>
        <taxon>Bacteria</taxon>
        <taxon>Pseudomonadati</taxon>
        <taxon>Bacteroidota</taxon>
        <taxon>Flavobacteriia</taxon>
        <taxon>Flavobacteriales</taxon>
        <taxon>Flavobacteriaceae</taxon>
        <taxon>Lacinutrix</taxon>
    </lineage>
</organism>
<dbReference type="InterPro" id="IPR042216">
    <property type="entry name" value="MitoNEET_CISD"/>
</dbReference>
<protein>
    <submittedName>
        <fullName evidence="2">DUF1801 domain-containing protein</fullName>
    </submittedName>
</protein>
<dbReference type="Pfam" id="PF13376">
    <property type="entry name" value="OmdA"/>
    <property type="match status" value="1"/>
</dbReference>
<keyword evidence="3" id="KW-1185">Reference proteome</keyword>
<dbReference type="Gene3D" id="3.90.1150.200">
    <property type="match status" value="1"/>
</dbReference>
<dbReference type="Gene3D" id="3.40.5.90">
    <property type="entry name" value="CDGSH iron-sulfur domain, mitoNEET-type"/>
    <property type="match status" value="1"/>
</dbReference>
<dbReference type="RefSeq" id="WP_183487076.1">
    <property type="nucleotide sequence ID" value="NZ_JBHUOV010000001.1"/>
</dbReference>
<evidence type="ECO:0000259" key="1">
    <source>
        <dbReference type="Pfam" id="PF08818"/>
    </source>
</evidence>
<dbReference type="InterPro" id="IPR014922">
    <property type="entry name" value="YdhG-like"/>
</dbReference>
<comment type="caution">
    <text evidence="2">The sequence shown here is derived from an EMBL/GenBank/DDBJ whole genome shotgun (WGS) entry which is preliminary data.</text>
</comment>
<proteinExistence type="predicted"/>
<name>A0ABW5WL06_9FLAO</name>
<reference evidence="3" key="1">
    <citation type="journal article" date="2019" name="Int. J. Syst. Evol. Microbiol.">
        <title>The Global Catalogue of Microorganisms (GCM) 10K type strain sequencing project: providing services to taxonomists for standard genome sequencing and annotation.</title>
        <authorList>
            <consortium name="The Broad Institute Genomics Platform"/>
            <consortium name="The Broad Institute Genome Sequencing Center for Infectious Disease"/>
            <person name="Wu L."/>
            <person name="Ma J."/>
        </authorList>
    </citation>
    <scope>NUCLEOTIDE SEQUENCE [LARGE SCALE GENOMIC DNA]</scope>
    <source>
        <strain evidence="3">KCTC 32141</strain>
    </source>
</reference>
<dbReference type="Proteomes" id="UP001597533">
    <property type="component" value="Unassembled WGS sequence"/>
</dbReference>
<dbReference type="EMBL" id="JBHUOV010000001">
    <property type="protein sequence ID" value="MFD2823367.1"/>
    <property type="molecule type" value="Genomic_DNA"/>
</dbReference>
<gene>
    <name evidence="2" type="ORF">ACFS5M_06775</name>
</gene>
<dbReference type="InterPro" id="IPR016786">
    <property type="entry name" value="YdeI_bac"/>
</dbReference>
<feature type="domain" description="YdhG-like" evidence="1">
    <location>
        <begin position="15"/>
        <end position="112"/>
    </location>
</feature>
<evidence type="ECO:0000313" key="2">
    <source>
        <dbReference type="EMBL" id="MFD2823367.1"/>
    </source>
</evidence>
<dbReference type="SUPFAM" id="SSF159888">
    <property type="entry name" value="YdhG-like"/>
    <property type="match status" value="1"/>
</dbReference>
<dbReference type="Pfam" id="PF08818">
    <property type="entry name" value="DUF1801"/>
    <property type="match status" value="1"/>
</dbReference>
<sequence length="213" mass="25040">MIPEVDTYLERLNKWKKELTRLRQIINTCGLTEAYKWMHPCYTYNKKNIVLIHEFKDYCAILFHKGALLHDDKKILIQQTENIQSARQIRFKDVSEIEKLEPVIKAYIFEAIEVEKAGLKIKKKETSEYEVPEELKQLFKANTEFKKAFKNLTEGRQRGYLLHFAKPKQAKSRISRINKNTKRILDGYGLNDCTCGLSKRKPNCDGSHKQLDC</sequence>